<comment type="caution">
    <text evidence="4">The sequence shown here is derived from an EMBL/GenBank/DDBJ whole genome shotgun (WGS) entry which is preliminary data.</text>
</comment>
<gene>
    <name evidence="4" type="ORF">A3C59_01430</name>
</gene>
<reference evidence="4 5" key="1">
    <citation type="journal article" date="2016" name="Nat. Commun.">
        <title>Thousands of microbial genomes shed light on interconnected biogeochemical processes in an aquifer system.</title>
        <authorList>
            <person name="Anantharaman K."/>
            <person name="Brown C.T."/>
            <person name="Hug L.A."/>
            <person name="Sharon I."/>
            <person name="Castelle C.J."/>
            <person name="Probst A.J."/>
            <person name="Thomas B.C."/>
            <person name="Singh A."/>
            <person name="Wilkins M.J."/>
            <person name="Karaoz U."/>
            <person name="Brodie E.L."/>
            <person name="Williams K.H."/>
            <person name="Hubbard S.S."/>
            <person name="Banfield J.F."/>
        </authorList>
    </citation>
    <scope>NUCLEOTIDE SEQUENCE [LARGE SCALE GENOMIC DNA]</scope>
</reference>
<accession>A0A1F5JV49</accession>
<keyword evidence="2" id="KW-0012">Acyltransferase</keyword>
<keyword evidence="1" id="KW-0808">Transferase</keyword>
<dbReference type="AlphaFoldDB" id="A0A1F5JV49"/>
<sequence>MIGIVSYGTYIPKHRIKPSQIALAWGKDPTEVEKSLGVFEKAVASVDEDAITLSIEASYRALSNGNIDPLKIGGITIGSESHPYAVKPSSTVVAGILGMGTDYLAADLEFACKAGTAGIQLLSGLVSSGKTKYVLAIGSDVAQSKPSDVLEYTAGSASAAYILGKKNIIANLLDFTSFSSDTPDFWRKDTEKFPSHAGRFTGSPAYFAHVYGASTAMLKKVKMAPNDFKYAIFHMPNAKFPKEAAKKLGFTKEQIAPGFVVEYIGNPYSGSSMVGLAATLDIAKPGDKIFVCSYGSGAGSDAFVFEVTKEITTYKKSVKDTVASQIKNKEYIDYSLIAKNILTKYRL</sequence>
<protein>
    <submittedName>
        <fullName evidence="4">Hydroxymethylglutaryl-CoA synthase</fullName>
    </submittedName>
</protein>
<evidence type="ECO:0000256" key="2">
    <source>
        <dbReference type="ARBA" id="ARBA00023315"/>
    </source>
</evidence>
<dbReference type="InterPro" id="IPR004656">
    <property type="entry name" value="HMG_CoA_Synthase"/>
</dbReference>
<dbReference type="InterPro" id="IPR016039">
    <property type="entry name" value="Thiolase-like"/>
</dbReference>
<dbReference type="GO" id="GO:0004421">
    <property type="term" value="F:hydroxymethylglutaryl-CoA synthase activity"/>
    <property type="evidence" value="ECO:0007669"/>
    <property type="project" value="InterPro"/>
</dbReference>
<organism evidence="4 5">
    <name type="scientific">Candidatus Daviesbacteria bacterium RIFCSPHIGHO2_02_FULL_36_13</name>
    <dbReference type="NCBI Taxonomy" id="1797768"/>
    <lineage>
        <taxon>Bacteria</taxon>
        <taxon>Candidatus Daviesiibacteriota</taxon>
    </lineage>
</organism>
<dbReference type="PANTHER" id="PTHR34069:SF2">
    <property type="entry name" value="BETA-KETOACYL-[ACYL-CARRIER-PROTEIN] SYNTHASE III"/>
    <property type="match status" value="1"/>
</dbReference>
<dbReference type="STRING" id="1797768.A3C59_01430"/>
<dbReference type="Gene3D" id="3.40.47.10">
    <property type="match status" value="1"/>
</dbReference>
<dbReference type="InterPro" id="IPR013747">
    <property type="entry name" value="ACP_syn_III_C"/>
</dbReference>
<dbReference type="Proteomes" id="UP000176902">
    <property type="component" value="Unassembled WGS sequence"/>
</dbReference>
<dbReference type="NCBIfam" id="TIGR00748">
    <property type="entry name" value="HMG_CoA_syn_Arc"/>
    <property type="match status" value="1"/>
</dbReference>
<dbReference type="PANTHER" id="PTHR34069">
    <property type="entry name" value="3-OXOACYL-[ACYL-CARRIER-PROTEIN] SYNTHASE 3"/>
    <property type="match status" value="1"/>
</dbReference>
<evidence type="ECO:0000259" key="3">
    <source>
        <dbReference type="Pfam" id="PF08541"/>
    </source>
</evidence>
<dbReference type="EMBL" id="MFCV01000025">
    <property type="protein sequence ID" value="OGE32513.1"/>
    <property type="molecule type" value="Genomic_DNA"/>
</dbReference>
<evidence type="ECO:0000313" key="5">
    <source>
        <dbReference type="Proteomes" id="UP000176902"/>
    </source>
</evidence>
<feature type="domain" description="Beta-ketoacyl-[acyl-carrier-protein] synthase III C-terminal" evidence="3">
    <location>
        <begin position="218"/>
        <end position="306"/>
    </location>
</feature>
<proteinExistence type="predicted"/>
<dbReference type="CDD" id="cd00827">
    <property type="entry name" value="init_cond_enzymes"/>
    <property type="match status" value="1"/>
</dbReference>
<dbReference type="GO" id="GO:0044550">
    <property type="term" value="P:secondary metabolite biosynthetic process"/>
    <property type="evidence" value="ECO:0007669"/>
    <property type="project" value="TreeGrafter"/>
</dbReference>
<evidence type="ECO:0000256" key="1">
    <source>
        <dbReference type="ARBA" id="ARBA00022679"/>
    </source>
</evidence>
<dbReference type="Pfam" id="PF08541">
    <property type="entry name" value="ACP_syn_III_C"/>
    <property type="match status" value="1"/>
</dbReference>
<dbReference type="NCBIfam" id="NF003274">
    <property type="entry name" value="PRK04262.1"/>
    <property type="match status" value="1"/>
</dbReference>
<dbReference type="SUPFAM" id="SSF53901">
    <property type="entry name" value="Thiolase-like"/>
    <property type="match status" value="2"/>
</dbReference>
<evidence type="ECO:0000313" key="4">
    <source>
        <dbReference type="EMBL" id="OGE32513.1"/>
    </source>
</evidence>
<name>A0A1F5JV49_9BACT</name>